<dbReference type="EMBL" id="JAJVKT010000009">
    <property type="protein sequence ID" value="MCE7508780.1"/>
    <property type="molecule type" value="Genomic_DNA"/>
</dbReference>
<dbReference type="CDD" id="cd06588">
    <property type="entry name" value="PhnB_like"/>
    <property type="match status" value="1"/>
</dbReference>
<dbReference type="Pfam" id="PF06983">
    <property type="entry name" value="3-dmu-9_3-mt"/>
    <property type="match status" value="1"/>
</dbReference>
<dbReference type="PANTHER" id="PTHR33990:SF1">
    <property type="entry name" value="PROTEIN YJDN"/>
    <property type="match status" value="1"/>
</dbReference>
<protein>
    <submittedName>
        <fullName evidence="2">VOC family protein</fullName>
    </submittedName>
</protein>
<organism evidence="2 3">
    <name type="scientific">Alloalcanivorax xenomutans</name>
    <dbReference type="NCBI Taxonomy" id="1094342"/>
    <lineage>
        <taxon>Bacteria</taxon>
        <taxon>Pseudomonadati</taxon>
        <taxon>Pseudomonadota</taxon>
        <taxon>Gammaproteobacteria</taxon>
        <taxon>Oceanospirillales</taxon>
        <taxon>Alcanivoracaceae</taxon>
        <taxon>Alloalcanivorax</taxon>
    </lineage>
</organism>
<dbReference type="Gene3D" id="3.10.180.10">
    <property type="entry name" value="2,3-Dihydroxybiphenyl 1,2-Dioxygenase, domain 1"/>
    <property type="match status" value="1"/>
</dbReference>
<dbReference type="AlphaFoldDB" id="A0A9Q3W4X3"/>
<name>A0A9Q3W4X3_9GAMM</name>
<sequence>MNVNPYLFFQGQCEEALRFYADLLGGEILALLPYGPEGCQDMPGAKQDWIMHGCVKLDGTVLMGSDGPPDRYQAPIGLSVSLEVNDPGQAEKIFEALCSGGSVTMPMEETFWALRFGMATDRFGIPWMVNCPNPEAGCPE</sequence>
<proteinExistence type="predicted"/>
<dbReference type="InterPro" id="IPR028973">
    <property type="entry name" value="PhnB-like"/>
</dbReference>
<keyword evidence="3" id="KW-1185">Reference proteome</keyword>
<comment type="caution">
    <text evidence="2">The sequence shown here is derived from an EMBL/GenBank/DDBJ whole genome shotgun (WGS) entry which is preliminary data.</text>
</comment>
<evidence type="ECO:0000313" key="2">
    <source>
        <dbReference type="EMBL" id="MCE7508780.1"/>
    </source>
</evidence>
<gene>
    <name evidence="2" type="ORF">LZG35_09045</name>
</gene>
<evidence type="ECO:0000313" key="3">
    <source>
        <dbReference type="Proteomes" id="UP001107961"/>
    </source>
</evidence>
<dbReference type="InterPro" id="IPR029068">
    <property type="entry name" value="Glyas_Bleomycin-R_OHBP_Dase"/>
</dbReference>
<evidence type="ECO:0000259" key="1">
    <source>
        <dbReference type="Pfam" id="PF06983"/>
    </source>
</evidence>
<dbReference type="Proteomes" id="UP001107961">
    <property type="component" value="Unassembled WGS sequence"/>
</dbReference>
<reference evidence="2" key="1">
    <citation type="submission" date="2022-01" db="EMBL/GenBank/DDBJ databases">
        <authorList>
            <person name="Karlyshev A.V."/>
            <person name="Jaspars M."/>
        </authorList>
    </citation>
    <scope>NUCLEOTIDE SEQUENCE</scope>
    <source>
        <strain evidence="2">AGSA3-2</strain>
    </source>
</reference>
<dbReference type="RefSeq" id="WP_233917796.1">
    <property type="nucleotide sequence ID" value="NZ_CBDDTQ010000003.1"/>
</dbReference>
<dbReference type="SUPFAM" id="SSF54593">
    <property type="entry name" value="Glyoxalase/Bleomycin resistance protein/Dihydroxybiphenyl dioxygenase"/>
    <property type="match status" value="1"/>
</dbReference>
<feature type="domain" description="PhnB-like" evidence="1">
    <location>
        <begin position="3"/>
        <end position="129"/>
    </location>
</feature>
<accession>A0A9Q3W4X3</accession>
<dbReference type="PANTHER" id="PTHR33990">
    <property type="entry name" value="PROTEIN YJDN-RELATED"/>
    <property type="match status" value="1"/>
</dbReference>